<accession>A0A218ZFZ7</accession>
<evidence type="ECO:0000313" key="3">
    <source>
        <dbReference type="Proteomes" id="UP000242519"/>
    </source>
</evidence>
<dbReference type="EMBL" id="MZNU01000046">
    <property type="protein sequence ID" value="OWP06483.1"/>
    <property type="molecule type" value="Genomic_DNA"/>
</dbReference>
<keyword evidence="3" id="KW-1185">Reference proteome</keyword>
<feature type="compositionally biased region" description="Acidic residues" evidence="1">
    <location>
        <begin position="242"/>
        <end position="252"/>
    </location>
</feature>
<dbReference type="Proteomes" id="UP000242519">
    <property type="component" value="Unassembled WGS sequence"/>
</dbReference>
<feature type="region of interest" description="Disordered" evidence="1">
    <location>
        <begin position="217"/>
        <end position="347"/>
    </location>
</feature>
<proteinExistence type="predicted"/>
<organism evidence="2 3">
    <name type="scientific">Diplocarpon coronariae</name>
    <dbReference type="NCBI Taxonomy" id="2795749"/>
    <lineage>
        <taxon>Eukaryota</taxon>
        <taxon>Fungi</taxon>
        <taxon>Dikarya</taxon>
        <taxon>Ascomycota</taxon>
        <taxon>Pezizomycotina</taxon>
        <taxon>Leotiomycetes</taxon>
        <taxon>Helotiales</taxon>
        <taxon>Drepanopezizaceae</taxon>
        <taxon>Diplocarpon</taxon>
    </lineage>
</organism>
<dbReference type="OrthoDB" id="5374569at2759"/>
<feature type="compositionally biased region" description="Basic and acidic residues" evidence="1">
    <location>
        <begin position="330"/>
        <end position="347"/>
    </location>
</feature>
<feature type="compositionally biased region" description="Polar residues" evidence="1">
    <location>
        <begin position="8"/>
        <end position="22"/>
    </location>
</feature>
<feature type="region of interest" description="Disordered" evidence="1">
    <location>
        <begin position="49"/>
        <end position="74"/>
    </location>
</feature>
<dbReference type="AlphaFoldDB" id="A0A218ZFZ7"/>
<evidence type="ECO:0000256" key="1">
    <source>
        <dbReference type="SAM" id="MobiDB-lite"/>
    </source>
</evidence>
<protein>
    <submittedName>
        <fullName evidence="2">Uncharacterized protein</fullName>
    </submittedName>
</protein>
<reference evidence="2 3" key="1">
    <citation type="submission" date="2017-04" db="EMBL/GenBank/DDBJ databases">
        <title>Draft genome sequence of Marssonina coronaria NL1: causal agent of apple blotch.</title>
        <authorList>
            <person name="Cheng Q."/>
        </authorList>
    </citation>
    <scope>NUCLEOTIDE SEQUENCE [LARGE SCALE GENOMIC DNA]</scope>
    <source>
        <strain evidence="2 3">NL1</strain>
    </source>
</reference>
<feature type="compositionally biased region" description="Polar residues" evidence="1">
    <location>
        <begin position="313"/>
        <end position="328"/>
    </location>
</feature>
<gene>
    <name evidence="2" type="ORF">B2J93_9256</name>
</gene>
<sequence length="361" mass="39440">MPRKLPWLSSSSTTVTRSQASTPDRKRKKADEFCSDFAEGGHIASIRKCAQTQGRLTSSSPPPEPPPESFMYEGKDKDDRYRMVEDEFLAVAQQFTVHLHTADYKRQQKAVKSQNADTINSISRPVTCKMTDHTKRKAEAAALTKRQISTESLNGNISGALPDESDEEGLPYIGTTLHGLMDSPRKRAASLAKFGTKATTRAAAGFLRSAVQSKSSHQITLVGSPQPKHAPAEKQIQNDGSSETDDGDDDLDAPIAAPKLVGLNRESTVPHLLSRSMPSQPTSVKKEPQPFSSLGQASRSKSVIKDEPLLDSSAATTFFTSAPPSSRLQRIREARSRKEDSESVKKEYDFDAIPSFEALPP</sequence>
<feature type="compositionally biased region" description="Polar residues" evidence="1">
    <location>
        <begin position="290"/>
        <end position="301"/>
    </location>
</feature>
<evidence type="ECO:0000313" key="2">
    <source>
        <dbReference type="EMBL" id="OWP06483.1"/>
    </source>
</evidence>
<feature type="region of interest" description="Disordered" evidence="1">
    <location>
        <begin position="1"/>
        <end position="30"/>
    </location>
</feature>
<dbReference type="InParanoid" id="A0A218ZFZ7"/>
<dbReference type="STRING" id="503106.A0A218ZFZ7"/>
<name>A0A218ZFZ7_9HELO</name>
<comment type="caution">
    <text evidence="2">The sequence shown here is derived from an EMBL/GenBank/DDBJ whole genome shotgun (WGS) entry which is preliminary data.</text>
</comment>